<dbReference type="eggNOG" id="COG4227">
    <property type="taxonomic scope" value="Bacteria"/>
</dbReference>
<dbReference type="InterPro" id="IPR017113">
    <property type="entry name" value="Antirestriction_ArdC"/>
</dbReference>
<dbReference type="InterPro" id="IPR041459">
    <property type="entry name" value="MPTase-PolyVal"/>
</dbReference>
<reference evidence="3 4" key="1">
    <citation type="submission" date="2013-03" db="EMBL/GenBank/DDBJ databases">
        <title>Salinisphaera hydrothermalis C41B8 Genome Sequencing.</title>
        <authorList>
            <person name="Li C."/>
            <person name="Lai Q."/>
            <person name="Shao Z."/>
        </authorList>
    </citation>
    <scope>NUCLEOTIDE SEQUENCE [LARGE SCALE GENOMIC DNA]</scope>
    <source>
        <strain evidence="3 4">C41B8</strain>
    </source>
</reference>
<protein>
    <submittedName>
        <fullName evidence="3">Antirestriction protein</fullName>
    </submittedName>
</protein>
<dbReference type="PIRSF" id="PIRSF037112">
    <property type="entry name" value="Antirestriction_ArdC"/>
    <property type="match status" value="1"/>
</dbReference>
<dbReference type="InterPro" id="IPR013610">
    <property type="entry name" value="ArdC_N"/>
</dbReference>
<evidence type="ECO:0000259" key="2">
    <source>
        <dbReference type="Pfam" id="PF18818"/>
    </source>
</evidence>
<dbReference type="PATRIC" id="fig|1304275.5.peg.3741"/>
<feature type="domain" description="N-terminal" evidence="1">
    <location>
        <begin position="5"/>
        <end position="124"/>
    </location>
</feature>
<dbReference type="RefSeq" id="WP_037341552.1">
    <property type="nucleotide sequence ID" value="NZ_APNK01000054.1"/>
</dbReference>
<accession>A0A084IGE5</accession>
<evidence type="ECO:0000313" key="3">
    <source>
        <dbReference type="EMBL" id="KEZ75779.1"/>
    </source>
</evidence>
<dbReference type="Pfam" id="PF08401">
    <property type="entry name" value="ArdcN"/>
    <property type="match status" value="1"/>
</dbReference>
<dbReference type="EMBL" id="APNK01000054">
    <property type="protein sequence ID" value="KEZ75779.1"/>
    <property type="molecule type" value="Genomic_DNA"/>
</dbReference>
<gene>
    <name evidence="3" type="ORF">C41B8_18321</name>
</gene>
<dbReference type="GO" id="GO:0003697">
    <property type="term" value="F:single-stranded DNA binding"/>
    <property type="evidence" value="ECO:0007669"/>
    <property type="project" value="InterPro"/>
</dbReference>
<keyword evidence="4" id="KW-1185">Reference proteome</keyword>
<feature type="domain" description="Polyvalent protein metallopeptidase" evidence="2">
    <location>
        <begin position="147"/>
        <end position="274"/>
    </location>
</feature>
<comment type="caution">
    <text evidence="3">The sequence shown here is derived from an EMBL/GenBank/DDBJ whole genome shotgun (WGS) entry which is preliminary data.</text>
</comment>
<evidence type="ECO:0000259" key="1">
    <source>
        <dbReference type="Pfam" id="PF08401"/>
    </source>
</evidence>
<proteinExistence type="predicted"/>
<dbReference type="AlphaFoldDB" id="A0A084IGE5"/>
<organism evidence="3 4">
    <name type="scientific">Salinisphaera hydrothermalis (strain C41B8)</name>
    <dbReference type="NCBI Taxonomy" id="1304275"/>
    <lineage>
        <taxon>Bacteria</taxon>
        <taxon>Pseudomonadati</taxon>
        <taxon>Pseudomonadota</taxon>
        <taxon>Gammaproteobacteria</taxon>
        <taxon>Salinisphaerales</taxon>
        <taxon>Salinisphaeraceae</taxon>
        <taxon>Salinisphaera</taxon>
    </lineage>
</organism>
<dbReference type="Pfam" id="PF18818">
    <property type="entry name" value="MPTase-PolyVal"/>
    <property type="match status" value="1"/>
</dbReference>
<sequence length="295" mass="33419">MAKTNIRQQITDQFIHALEQGTRPWRCTWDQSQTFNIPVNLSTGDDYHGINVAILWAMQLDQKYSTGHWLTYRQAQKLGGQVRKDEHSTPAVFYKAIEKETDEVDADGEAVTEQIRIMRRFNVFNLDQIDGLDAPDPRPRFGFEPIEAVERIVNATGITVLHGGARACYQPNTDIITIPDRDRFSSAADYSVTVLHELAHATKTRDRCNRPKYEASVRKGAYAFEELVAEMTATYAMSALGLHGQTFEDSAGYIDYWLSILKEDQSAIFRAAAQAETAYQWLIGHLRTQETPRAA</sequence>
<dbReference type="Proteomes" id="UP000028302">
    <property type="component" value="Unassembled WGS sequence"/>
</dbReference>
<name>A0A084IGE5_SALHC</name>
<evidence type="ECO:0000313" key="4">
    <source>
        <dbReference type="Proteomes" id="UP000028302"/>
    </source>
</evidence>